<protein>
    <submittedName>
        <fullName evidence="2">Uncharacterized protein</fullName>
    </submittedName>
</protein>
<evidence type="ECO:0000313" key="3">
    <source>
        <dbReference type="Proteomes" id="UP000585474"/>
    </source>
</evidence>
<dbReference type="AlphaFoldDB" id="A0A7J0HD04"/>
<reference evidence="2 3" key="1">
    <citation type="submission" date="2019-07" db="EMBL/GenBank/DDBJ databases">
        <title>De Novo Assembly of kiwifruit Actinidia rufa.</title>
        <authorList>
            <person name="Sugita-Konishi S."/>
            <person name="Sato K."/>
            <person name="Mori E."/>
            <person name="Abe Y."/>
            <person name="Kisaki G."/>
            <person name="Hamano K."/>
            <person name="Suezawa K."/>
            <person name="Otani M."/>
            <person name="Fukuda T."/>
            <person name="Manabe T."/>
            <person name="Gomi K."/>
            <person name="Tabuchi M."/>
            <person name="Akimitsu K."/>
            <person name="Kataoka I."/>
        </authorList>
    </citation>
    <scope>NUCLEOTIDE SEQUENCE [LARGE SCALE GENOMIC DNA]</scope>
    <source>
        <strain evidence="3">cv. Fuchu</strain>
    </source>
</reference>
<feature type="compositionally biased region" description="Acidic residues" evidence="1">
    <location>
        <begin position="68"/>
        <end position="84"/>
    </location>
</feature>
<accession>A0A7J0HD04</accession>
<proteinExistence type="predicted"/>
<organism evidence="2 3">
    <name type="scientific">Actinidia rufa</name>
    <dbReference type="NCBI Taxonomy" id="165716"/>
    <lineage>
        <taxon>Eukaryota</taxon>
        <taxon>Viridiplantae</taxon>
        <taxon>Streptophyta</taxon>
        <taxon>Embryophyta</taxon>
        <taxon>Tracheophyta</taxon>
        <taxon>Spermatophyta</taxon>
        <taxon>Magnoliopsida</taxon>
        <taxon>eudicotyledons</taxon>
        <taxon>Gunneridae</taxon>
        <taxon>Pentapetalae</taxon>
        <taxon>asterids</taxon>
        <taxon>Ericales</taxon>
        <taxon>Actinidiaceae</taxon>
        <taxon>Actinidia</taxon>
    </lineage>
</organism>
<evidence type="ECO:0000313" key="2">
    <source>
        <dbReference type="EMBL" id="GFZ20861.1"/>
    </source>
</evidence>
<gene>
    <name evidence="2" type="ORF">Acr_29g0000230</name>
</gene>
<keyword evidence="3" id="KW-1185">Reference proteome</keyword>
<comment type="caution">
    <text evidence="2">The sequence shown here is derived from an EMBL/GenBank/DDBJ whole genome shotgun (WGS) entry which is preliminary data.</text>
</comment>
<feature type="region of interest" description="Disordered" evidence="1">
    <location>
        <begin position="53"/>
        <end position="84"/>
    </location>
</feature>
<dbReference type="Proteomes" id="UP000585474">
    <property type="component" value="Unassembled WGS sequence"/>
</dbReference>
<dbReference type="EMBL" id="BJWL01000029">
    <property type="protein sequence ID" value="GFZ20861.1"/>
    <property type="molecule type" value="Genomic_DNA"/>
</dbReference>
<evidence type="ECO:0000256" key="1">
    <source>
        <dbReference type="SAM" id="MobiDB-lite"/>
    </source>
</evidence>
<sequence length="103" mass="11109">MTEAKETSRILDSAADYDSAEVGMRNWMAEEETTKYLEPTVALWPLVDRARERWSRRRRRRRASDTGGGEEDAGSGDVAGSDELDGGSAVVLVVGAGGGSLSF</sequence>
<name>A0A7J0HD04_9ERIC</name>